<dbReference type="Proteomes" id="UP000719412">
    <property type="component" value="Unassembled WGS sequence"/>
</dbReference>
<accession>A0A8J6HBF9</accession>
<feature type="region of interest" description="Disordered" evidence="1">
    <location>
        <begin position="204"/>
        <end position="232"/>
    </location>
</feature>
<evidence type="ECO:0000313" key="3">
    <source>
        <dbReference type="Proteomes" id="UP000719412"/>
    </source>
</evidence>
<dbReference type="EMBL" id="JABDTM020022669">
    <property type="protein sequence ID" value="KAH0815740.1"/>
    <property type="molecule type" value="Genomic_DNA"/>
</dbReference>
<gene>
    <name evidence="2" type="ORF">GEV33_007051</name>
</gene>
<reference evidence="2" key="1">
    <citation type="journal article" date="2020" name="J Insects Food Feed">
        <title>The yellow mealworm (Tenebrio molitor) genome: a resource for the emerging insects as food and feed industry.</title>
        <authorList>
            <person name="Eriksson T."/>
            <person name="Andere A."/>
            <person name="Kelstrup H."/>
            <person name="Emery V."/>
            <person name="Picard C."/>
        </authorList>
    </citation>
    <scope>NUCLEOTIDE SEQUENCE</scope>
    <source>
        <strain evidence="2">Stoneville</strain>
        <tissue evidence="2">Whole head</tissue>
    </source>
</reference>
<sequence length="232" mass="26104">MQYCATLLTITITNHTSYSYVADSDQRSALMALFITAWASINNICHKSRAYQGVPSGVALHVLVTCNSPSVQLGLQRESAIAPVHTLRYVTLPYVPLAPGSQDYPTTFLKQTCDLCITTRCARSTASPCHESKVSHPNLVRCSGIYHGIDNIAQVEEVVFLLRFKCLKNERRNLNRPLIPESSNTSYKLFDIVNFTPKFRRINKDGEKNSRQEESGKRRVGVKERVAKRIQD</sequence>
<proteinExistence type="predicted"/>
<dbReference type="AlphaFoldDB" id="A0A8J6HBF9"/>
<protein>
    <submittedName>
        <fullName evidence="2">Uncharacterized protein</fullName>
    </submittedName>
</protein>
<reference evidence="2" key="2">
    <citation type="submission" date="2021-08" db="EMBL/GenBank/DDBJ databases">
        <authorList>
            <person name="Eriksson T."/>
        </authorList>
    </citation>
    <scope>NUCLEOTIDE SEQUENCE</scope>
    <source>
        <strain evidence="2">Stoneville</strain>
        <tissue evidence="2">Whole head</tissue>
    </source>
</reference>
<evidence type="ECO:0000313" key="2">
    <source>
        <dbReference type="EMBL" id="KAH0815740.1"/>
    </source>
</evidence>
<name>A0A8J6HBF9_TENMO</name>
<evidence type="ECO:0000256" key="1">
    <source>
        <dbReference type="SAM" id="MobiDB-lite"/>
    </source>
</evidence>
<keyword evidence="3" id="KW-1185">Reference proteome</keyword>
<comment type="caution">
    <text evidence="2">The sequence shown here is derived from an EMBL/GenBank/DDBJ whole genome shotgun (WGS) entry which is preliminary data.</text>
</comment>
<organism evidence="2 3">
    <name type="scientific">Tenebrio molitor</name>
    <name type="common">Yellow mealworm beetle</name>
    <dbReference type="NCBI Taxonomy" id="7067"/>
    <lineage>
        <taxon>Eukaryota</taxon>
        <taxon>Metazoa</taxon>
        <taxon>Ecdysozoa</taxon>
        <taxon>Arthropoda</taxon>
        <taxon>Hexapoda</taxon>
        <taxon>Insecta</taxon>
        <taxon>Pterygota</taxon>
        <taxon>Neoptera</taxon>
        <taxon>Endopterygota</taxon>
        <taxon>Coleoptera</taxon>
        <taxon>Polyphaga</taxon>
        <taxon>Cucujiformia</taxon>
        <taxon>Tenebrionidae</taxon>
        <taxon>Tenebrio</taxon>
    </lineage>
</organism>